<reference evidence="1" key="1">
    <citation type="submission" date="2020-08" db="EMBL/GenBank/DDBJ databases">
        <title>Multicomponent nature underlies the extraordinary mechanical properties of spider dragline silk.</title>
        <authorList>
            <person name="Kono N."/>
            <person name="Nakamura H."/>
            <person name="Mori M."/>
            <person name="Yoshida Y."/>
            <person name="Ohtoshi R."/>
            <person name="Malay A.D."/>
            <person name="Moran D.A.P."/>
            <person name="Tomita M."/>
            <person name="Numata K."/>
            <person name="Arakawa K."/>
        </authorList>
    </citation>
    <scope>NUCLEOTIDE SEQUENCE</scope>
</reference>
<dbReference type="AlphaFoldDB" id="A0A8X6TDB3"/>
<dbReference type="OrthoDB" id="6454546at2759"/>
<organism evidence="1 3">
    <name type="scientific">Nephila pilipes</name>
    <name type="common">Giant wood spider</name>
    <name type="synonym">Nephila maculata</name>
    <dbReference type="NCBI Taxonomy" id="299642"/>
    <lineage>
        <taxon>Eukaryota</taxon>
        <taxon>Metazoa</taxon>
        <taxon>Ecdysozoa</taxon>
        <taxon>Arthropoda</taxon>
        <taxon>Chelicerata</taxon>
        <taxon>Arachnida</taxon>
        <taxon>Araneae</taxon>
        <taxon>Araneomorphae</taxon>
        <taxon>Entelegynae</taxon>
        <taxon>Araneoidea</taxon>
        <taxon>Nephilidae</taxon>
        <taxon>Nephila</taxon>
    </lineage>
</organism>
<evidence type="ECO:0000313" key="1">
    <source>
        <dbReference type="EMBL" id="GFT02439.1"/>
    </source>
</evidence>
<dbReference type="EMBL" id="BMAW01103417">
    <property type="protein sequence ID" value="GFT08980.1"/>
    <property type="molecule type" value="Genomic_DNA"/>
</dbReference>
<gene>
    <name evidence="2" type="ORF">NPIL_110471</name>
    <name evidence="1" type="ORF">NPIL_31721</name>
</gene>
<dbReference type="EMBL" id="BMAW01102050">
    <property type="protein sequence ID" value="GFT02439.1"/>
    <property type="molecule type" value="Genomic_DNA"/>
</dbReference>
<protein>
    <submittedName>
        <fullName evidence="1">Uncharacterized protein</fullName>
    </submittedName>
</protein>
<name>A0A8X6TDB3_NEPPI</name>
<sequence length="167" mass="19465">MSVKTLYRHLKLASDIPIRCPLCNEHMTVHHFLSPPCLGKSSFAISQTVPFLQRRGTLGVRRKKSSRQCEACGGMLKTVRDYREGRIAWMKDETEEEEEEEEEMTSAEVCDCKKFESTPHQMLGRRKERMNEYVGFYDSLFKNPDWWRCDDPVEFTEASGKDVYGIL</sequence>
<proteinExistence type="predicted"/>
<keyword evidence="3" id="KW-1185">Reference proteome</keyword>
<accession>A0A8X6TDB3</accession>
<evidence type="ECO:0000313" key="3">
    <source>
        <dbReference type="Proteomes" id="UP000887013"/>
    </source>
</evidence>
<evidence type="ECO:0000313" key="2">
    <source>
        <dbReference type="EMBL" id="GFT08980.1"/>
    </source>
</evidence>
<comment type="caution">
    <text evidence="1">The sequence shown here is derived from an EMBL/GenBank/DDBJ whole genome shotgun (WGS) entry which is preliminary data.</text>
</comment>
<dbReference type="Proteomes" id="UP000887013">
    <property type="component" value="Unassembled WGS sequence"/>
</dbReference>